<sequence length="216" mass="24729">MHDSLRNSQSVAADLLESAKAGLMSATAAMVIVPPESWNKDDPAKLIQLQVEYLERRRWKKVSKKDQNHYYTFRELLGSVFGDDNPPQPPAPTWEEIVAKCWISRIDCLDMIGDHDEEAAHNATILPSNVIDGVKALKKELDEIRDKLSDQILNTIDPAILAKLPLPSSLDKSKLPEETKQKLEEINRNTQMTWWERTNKFHRFIESLPEDQLSMI</sequence>
<evidence type="ECO:0000313" key="1">
    <source>
        <dbReference type="EMBL" id="KAI1706247.1"/>
    </source>
</evidence>
<dbReference type="EMBL" id="JAKKPZ010000049">
    <property type="protein sequence ID" value="KAI1706247.1"/>
    <property type="molecule type" value="Genomic_DNA"/>
</dbReference>
<organism evidence="1 2">
    <name type="scientific">Ditylenchus destructor</name>
    <dbReference type="NCBI Taxonomy" id="166010"/>
    <lineage>
        <taxon>Eukaryota</taxon>
        <taxon>Metazoa</taxon>
        <taxon>Ecdysozoa</taxon>
        <taxon>Nematoda</taxon>
        <taxon>Chromadorea</taxon>
        <taxon>Rhabditida</taxon>
        <taxon>Tylenchina</taxon>
        <taxon>Tylenchomorpha</taxon>
        <taxon>Sphaerularioidea</taxon>
        <taxon>Anguinidae</taxon>
        <taxon>Anguininae</taxon>
        <taxon>Ditylenchus</taxon>
    </lineage>
</organism>
<evidence type="ECO:0000313" key="2">
    <source>
        <dbReference type="Proteomes" id="UP001201812"/>
    </source>
</evidence>
<protein>
    <submittedName>
        <fullName evidence="1">Uncharacterized protein</fullName>
    </submittedName>
</protein>
<keyword evidence="2" id="KW-1185">Reference proteome</keyword>
<proteinExistence type="predicted"/>
<gene>
    <name evidence="1" type="ORF">DdX_13087</name>
</gene>
<accession>A0AAD4QZS1</accession>
<dbReference type="AlphaFoldDB" id="A0AAD4QZS1"/>
<dbReference type="Proteomes" id="UP001201812">
    <property type="component" value="Unassembled WGS sequence"/>
</dbReference>
<comment type="caution">
    <text evidence="1">The sequence shown here is derived from an EMBL/GenBank/DDBJ whole genome shotgun (WGS) entry which is preliminary data.</text>
</comment>
<reference evidence="1" key="1">
    <citation type="submission" date="2022-01" db="EMBL/GenBank/DDBJ databases">
        <title>Genome Sequence Resource for Two Populations of Ditylenchus destructor, the Migratory Endoparasitic Phytonematode.</title>
        <authorList>
            <person name="Zhang H."/>
            <person name="Lin R."/>
            <person name="Xie B."/>
        </authorList>
    </citation>
    <scope>NUCLEOTIDE SEQUENCE</scope>
    <source>
        <strain evidence="1">BazhouSP</strain>
    </source>
</reference>
<name>A0AAD4QZS1_9BILA</name>